<name>A0A820NDU3_9BILA</name>
<dbReference type="InterPro" id="IPR013098">
    <property type="entry name" value="Ig_I-set"/>
</dbReference>
<dbReference type="InterPro" id="IPR003598">
    <property type="entry name" value="Ig_sub2"/>
</dbReference>
<accession>A0A820NDU3</accession>
<evidence type="ECO:0000259" key="4">
    <source>
        <dbReference type="PROSITE" id="PS50835"/>
    </source>
</evidence>
<gene>
    <name evidence="5" type="ORF">UJA718_LOCUS18169</name>
</gene>
<feature type="region of interest" description="Disordered" evidence="3">
    <location>
        <begin position="52"/>
        <end position="102"/>
    </location>
</feature>
<evidence type="ECO:0000256" key="1">
    <source>
        <dbReference type="ARBA" id="ARBA00023157"/>
    </source>
</evidence>
<organism evidence="5 6">
    <name type="scientific">Rotaria socialis</name>
    <dbReference type="NCBI Taxonomy" id="392032"/>
    <lineage>
        <taxon>Eukaryota</taxon>
        <taxon>Metazoa</taxon>
        <taxon>Spiralia</taxon>
        <taxon>Gnathifera</taxon>
        <taxon>Rotifera</taxon>
        <taxon>Eurotatoria</taxon>
        <taxon>Bdelloidea</taxon>
        <taxon>Philodinida</taxon>
        <taxon>Philodinidae</taxon>
        <taxon>Rotaria</taxon>
    </lineage>
</organism>
<dbReference type="PANTHER" id="PTHR47633">
    <property type="entry name" value="IMMUNOGLOBULIN"/>
    <property type="match status" value="1"/>
</dbReference>
<dbReference type="SMART" id="SM00408">
    <property type="entry name" value="IGc2"/>
    <property type="match status" value="2"/>
</dbReference>
<evidence type="ECO:0000313" key="5">
    <source>
        <dbReference type="EMBL" id="CAF4387272.1"/>
    </source>
</evidence>
<dbReference type="Pfam" id="PF07679">
    <property type="entry name" value="I-set"/>
    <property type="match status" value="4"/>
</dbReference>
<dbReference type="InterPro" id="IPR036179">
    <property type="entry name" value="Ig-like_dom_sf"/>
</dbReference>
<keyword evidence="6" id="KW-1185">Reference proteome</keyword>
<keyword evidence="2" id="KW-0393">Immunoglobulin domain</keyword>
<dbReference type="InterPro" id="IPR013783">
    <property type="entry name" value="Ig-like_fold"/>
</dbReference>
<reference evidence="5" key="1">
    <citation type="submission" date="2021-02" db="EMBL/GenBank/DDBJ databases">
        <authorList>
            <person name="Nowell W R."/>
        </authorList>
    </citation>
    <scope>NUCLEOTIDE SEQUENCE</scope>
</reference>
<feature type="region of interest" description="Disordered" evidence="3">
    <location>
        <begin position="1"/>
        <end position="24"/>
    </location>
</feature>
<protein>
    <recommendedName>
        <fullName evidence="4">Ig-like domain-containing protein</fullName>
    </recommendedName>
</protein>
<feature type="domain" description="Ig-like" evidence="4">
    <location>
        <begin position="188"/>
        <end position="255"/>
    </location>
</feature>
<dbReference type="FunFam" id="2.60.40.10:FF:000032">
    <property type="entry name" value="palladin isoform X1"/>
    <property type="match status" value="1"/>
</dbReference>
<dbReference type="AlphaFoldDB" id="A0A820NDU3"/>
<dbReference type="InterPro" id="IPR007110">
    <property type="entry name" value="Ig-like_dom"/>
</dbReference>
<feature type="domain" description="Ig-like" evidence="4">
    <location>
        <begin position="98"/>
        <end position="180"/>
    </location>
</feature>
<evidence type="ECO:0000313" key="6">
    <source>
        <dbReference type="Proteomes" id="UP000663873"/>
    </source>
</evidence>
<dbReference type="SMART" id="SM00409">
    <property type="entry name" value="IG"/>
    <property type="match status" value="4"/>
</dbReference>
<evidence type="ECO:0000256" key="2">
    <source>
        <dbReference type="ARBA" id="ARBA00023319"/>
    </source>
</evidence>
<dbReference type="Proteomes" id="UP000663873">
    <property type="component" value="Unassembled WGS sequence"/>
</dbReference>
<dbReference type="Gene3D" id="2.60.40.10">
    <property type="entry name" value="Immunoglobulins"/>
    <property type="match status" value="4"/>
</dbReference>
<feature type="non-terminal residue" evidence="5">
    <location>
        <position position="1"/>
    </location>
</feature>
<evidence type="ECO:0000256" key="3">
    <source>
        <dbReference type="SAM" id="MobiDB-lite"/>
    </source>
</evidence>
<dbReference type="FunFam" id="2.60.40.10:FF:000107">
    <property type="entry name" value="Myosin, light chain kinase a"/>
    <property type="match status" value="1"/>
</dbReference>
<comment type="caution">
    <text evidence="5">The sequence shown here is derived from an EMBL/GenBank/DDBJ whole genome shotgun (WGS) entry which is preliminary data.</text>
</comment>
<dbReference type="EMBL" id="CAJOBP010003042">
    <property type="protein sequence ID" value="CAF4387272.1"/>
    <property type="molecule type" value="Genomic_DNA"/>
</dbReference>
<dbReference type="PROSITE" id="PS50835">
    <property type="entry name" value="IG_LIKE"/>
    <property type="match status" value="4"/>
</dbReference>
<proteinExistence type="predicted"/>
<feature type="domain" description="Ig-like" evidence="4">
    <location>
        <begin position="353"/>
        <end position="459"/>
    </location>
</feature>
<feature type="domain" description="Ig-like" evidence="4">
    <location>
        <begin position="274"/>
        <end position="352"/>
    </location>
</feature>
<dbReference type="SUPFAM" id="SSF48726">
    <property type="entry name" value="Immunoglobulin"/>
    <property type="match status" value="4"/>
</dbReference>
<dbReference type="InterPro" id="IPR003599">
    <property type="entry name" value="Ig_sub"/>
</dbReference>
<sequence>AGPDWGKLKKGKGKPKGPGDPGWQYQLKHFNLTGDAQSINFNTGEAGDLVGLSPSNYNRRPARMGGAGGDNAQDGDGHGLGVPKSGTGKDRRASRLPPATFTKPLSNITVHEGKNAAFECNVSEAEAPVTWYINDQPISSQRVQTLSIGKTRRLVLKDCVLNENNSTITCALDETTKTSGQLIVKEEPFDFTDKLKNLKIKRGDKCELQCTVNKPNIVLQWLKDGKPITDFQEQVDGLVHKLIIPITEDKHKGVYVAKYLDVQTEGHVEILGPPHIVKPPVNSVLLVGQSVVLTAEITGTPKPQVTWLFKGQPLKSTAAKHQIDAKKDGIYTLTILKGESADEGEYTVVAENPVEKVQANAKVNVCTKAKVDKLADVAVNIGETARILCQYSGHPTPTITWYKDGKPISHADDQRLVITQETPTLSLLTISNTTMDDKGVYSVKLTNIAGDVEGKANLIIKRKFKIKYLSLYFQLNLFL</sequence>
<keyword evidence="1" id="KW-1015">Disulfide bond</keyword>